<dbReference type="AlphaFoldDB" id="A0A1F4X3H1"/>
<dbReference type="Pfam" id="PF11860">
    <property type="entry name" value="Muramidase"/>
    <property type="match status" value="1"/>
</dbReference>
<dbReference type="InterPro" id="IPR024408">
    <property type="entry name" value="Muramidase"/>
</dbReference>
<feature type="domain" description="N-acetylmuramidase" evidence="1">
    <location>
        <begin position="23"/>
        <end position="188"/>
    </location>
</feature>
<organism evidence="2 3">
    <name type="scientific">candidate division WWE3 bacterium RIFOXYD1_FULL_39_9</name>
    <dbReference type="NCBI Taxonomy" id="1802649"/>
    <lineage>
        <taxon>Bacteria</taxon>
        <taxon>Katanobacteria</taxon>
    </lineage>
</organism>
<proteinExistence type="predicted"/>
<gene>
    <name evidence="2" type="ORF">A2619_02245</name>
</gene>
<protein>
    <recommendedName>
        <fullName evidence="1">N-acetylmuramidase domain-containing protein</fullName>
    </recommendedName>
</protein>
<evidence type="ECO:0000313" key="3">
    <source>
        <dbReference type="Proteomes" id="UP000176815"/>
    </source>
</evidence>
<sequence length="191" mass="22206">MSSKNNTLTLADYKQAAKILKCEVAAIQAVAKVEAPNGGFSEDGLPVILFEGHWFSRLTQHKYDREYPTISYPKWTKKFYGKNQKEEWKRLNAAKLCNPACAYMSASWGKFQILGVNHAYCGFADVYDFVNAMEDSEREHLISFCNYIKNVGLAYELQDRNWNDFAYKYNGPEYKKNGYAEKLYDVYYNRK</sequence>
<evidence type="ECO:0000313" key="2">
    <source>
        <dbReference type="EMBL" id="OGC76252.1"/>
    </source>
</evidence>
<accession>A0A1F4X3H1</accession>
<name>A0A1F4X3H1_UNCKA</name>
<dbReference type="Proteomes" id="UP000176815">
    <property type="component" value="Unassembled WGS sequence"/>
</dbReference>
<evidence type="ECO:0000259" key="1">
    <source>
        <dbReference type="Pfam" id="PF11860"/>
    </source>
</evidence>
<comment type="caution">
    <text evidence="2">The sequence shown here is derived from an EMBL/GenBank/DDBJ whole genome shotgun (WGS) entry which is preliminary data.</text>
</comment>
<reference evidence="2 3" key="1">
    <citation type="journal article" date="2016" name="Nat. Commun.">
        <title>Thousands of microbial genomes shed light on interconnected biogeochemical processes in an aquifer system.</title>
        <authorList>
            <person name="Anantharaman K."/>
            <person name="Brown C.T."/>
            <person name="Hug L.A."/>
            <person name="Sharon I."/>
            <person name="Castelle C.J."/>
            <person name="Probst A.J."/>
            <person name="Thomas B.C."/>
            <person name="Singh A."/>
            <person name="Wilkins M.J."/>
            <person name="Karaoz U."/>
            <person name="Brodie E.L."/>
            <person name="Williams K.H."/>
            <person name="Hubbard S.S."/>
            <person name="Banfield J.F."/>
        </authorList>
    </citation>
    <scope>NUCLEOTIDE SEQUENCE [LARGE SCALE GENOMIC DNA]</scope>
</reference>
<dbReference type="EMBL" id="MEWG01000047">
    <property type="protein sequence ID" value="OGC76252.1"/>
    <property type="molecule type" value="Genomic_DNA"/>
</dbReference>